<feature type="transmembrane region" description="Helical" evidence="7">
    <location>
        <begin position="322"/>
        <end position="343"/>
    </location>
</feature>
<dbReference type="Proteomes" id="UP000306236">
    <property type="component" value="Unassembled WGS sequence"/>
</dbReference>
<reference evidence="8 9" key="1">
    <citation type="submission" date="2019-04" db="EMBL/GenBank/DDBJ databases">
        <title>Lampropedia sp YIM MLB12 draf genome.</title>
        <authorList>
            <person name="Wang Y.-X."/>
        </authorList>
    </citation>
    <scope>NUCLEOTIDE SEQUENCE [LARGE SCALE GENOMIC DNA]</scope>
    <source>
        <strain evidence="8 9">YIM MLB12</strain>
    </source>
</reference>
<evidence type="ECO:0000256" key="4">
    <source>
        <dbReference type="ARBA" id="ARBA00022692"/>
    </source>
</evidence>
<dbReference type="GO" id="GO:0055085">
    <property type="term" value="P:transmembrane transport"/>
    <property type="evidence" value="ECO:0007669"/>
    <property type="project" value="InterPro"/>
</dbReference>
<comment type="caution">
    <text evidence="8">The sequence shown here is derived from an EMBL/GenBank/DDBJ whole genome shotgun (WGS) entry which is preliminary data.</text>
</comment>
<feature type="transmembrane region" description="Helical" evidence="7">
    <location>
        <begin position="90"/>
        <end position="109"/>
    </location>
</feature>
<dbReference type="AlphaFoldDB" id="A0A4S5BRW4"/>
<organism evidence="8 9">
    <name type="scientific">Lampropedia aestuarii</name>
    <dbReference type="NCBI Taxonomy" id="2562762"/>
    <lineage>
        <taxon>Bacteria</taxon>
        <taxon>Pseudomonadati</taxon>
        <taxon>Pseudomonadota</taxon>
        <taxon>Betaproteobacteria</taxon>
        <taxon>Burkholderiales</taxon>
        <taxon>Comamonadaceae</taxon>
        <taxon>Lampropedia</taxon>
    </lineage>
</organism>
<keyword evidence="3" id="KW-1003">Cell membrane</keyword>
<dbReference type="OrthoDB" id="3435874at2"/>
<dbReference type="PANTHER" id="PTHR36838:SF3">
    <property type="entry name" value="TRANSPORTER AUXIN EFFLUX CARRIER EC FAMILY"/>
    <property type="match status" value="1"/>
</dbReference>
<keyword evidence="4 7" id="KW-0812">Transmembrane</keyword>
<proteinExistence type="predicted"/>
<evidence type="ECO:0000256" key="5">
    <source>
        <dbReference type="ARBA" id="ARBA00022989"/>
    </source>
</evidence>
<sequence length="350" mass="36949">MATAVVKRKLCRVRSAYISSWCAVAFVFSIIFPVFGLVLAGYGCRRMGVLGPASATELNRFVVWLALPALLFQIMAKADWSTLYQPGFTAAFAASGLGLFALVVLLQRWRGKSLADASVEALAAAYPNTGYMGFPLTLVLFGNESLVPTTIATMLVVCVMFGVAIVAIEAAKHALHEGSFARAFLRIGWSLLKNPLIASPLLGIAVACMGWPMPGSIDKFLSLLAAAASPCALVSLGLFLASHRPQHEGTAAQATNVNRTAWSLTALKLVALPAITWCMASQVFGLSALHTQMAVILSALPTGTGPYMLADMYQRPSATTARTILFSTVASVATIAAIIHWLAPATVTAA</sequence>
<feature type="transmembrane region" description="Helical" evidence="7">
    <location>
        <begin position="147"/>
        <end position="170"/>
    </location>
</feature>
<evidence type="ECO:0000313" key="9">
    <source>
        <dbReference type="Proteomes" id="UP000306236"/>
    </source>
</evidence>
<feature type="transmembrane region" description="Helical" evidence="7">
    <location>
        <begin position="191"/>
        <end position="214"/>
    </location>
</feature>
<feature type="transmembrane region" description="Helical" evidence="7">
    <location>
        <begin position="261"/>
        <end position="284"/>
    </location>
</feature>
<feature type="transmembrane region" description="Helical" evidence="7">
    <location>
        <begin position="18"/>
        <end position="40"/>
    </location>
</feature>
<comment type="subcellular location">
    <subcellularLocation>
        <location evidence="1">Membrane</location>
        <topology evidence="1">Multi-pass membrane protein</topology>
    </subcellularLocation>
</comment>
<feature type="transmembrane region" description="Helical" evidence="7">
    <location>
        <begin position="290"/>
        <end position="310"/>
    </location>
</feature>
<evidence type="ECO:0000256" key="7">
    <source>
        <dbReference type="SAM" id="Phobius"/>
    </source>
</evidence>
<accession>A0A4S5BRW4</accession>
<evidence type="ECO:0000256" key="2">
    <source>
        <dbReference type="ARBA" id="ARBA00022448"/>
    </source>
</evidence>
<dbReference type="Pfam" id="PF03547">
    <property type="entry name" value="Mem_trans"/>
    <property type="match status" value="1"/>
</dbReference>
<keyword evidence="2" id="KW-0813">Transport</keyword>
<protein>
    <submittedName>
        <fullName evidence="8">AEC family transporter</fullName>
    </submittedName>
</protein>
<keyword evidence="9" id="KW-1185">Reference proteome</keyword>
<name>A0A4S5BRW4_9BURK</name>
<dbReference type="PANTHER" id="PTHR36838">
    <property type="entry name" value="AUXIN EFFLUX CARRIER FAMILY PROTEIN"/>
    <property type="match status" value="1"/>
</dbReference>
<evidence type="ECO:0000313" key="8">
    <source>
        <dbReference type="EMBL" id="THJ32608.1"/>
    </source>
</evidence>
<dbReference type="InterPro" id="IPR004776">
    <property type="entry name" value="Mem_transp_PIN-like"/>
</dbReference>
<gene>
    <name evidence="8" type="ORF">E8K88_11530</name>
</gene>
<keyword evidence="5 7" id="KW-1133">Transmembrane helix</keyword>
<keyword evidence="6 7" id="KW-0472">Membrane</keyword>
<feature type="transmembrane region" description="Helical" evidence="7">
    <location>
        <begin position="220"/>
        <end position="241"/>
    </location>
</feature>
<evidence type="ECO:0000256" key="1">
    <source>
        <dbReference type="ARBA" id="ARBA00004141"/>
    </source>
</evidence>
<evidence type="ECO:0000256" key="6">
    <source>
        <dbReference type="ARBA" id="ARBA00023136"/>
    </source>
</evidence>
<dbReference type="EMBL" id="SSWX01000014">
    <property type="protein sequence ID" value="THJ32608.1"/>
    <property type="molecule type" value="Genomic_DNA"/>
</dbReference>
<feature type="transmembrane region" description="Helical" evidence="7">
    <location>
        <begin position="121"/>
        <end position="141"/>
    </location>
</feature>
<dbReference type="GO" id="GO:0016020">
    <property type="term" value="C:membrane"/>
    <property type="evidence" value="ECO:0007669"/>
    <property type="project" value="UniProtKB-SubCell"/>
</dbReference>
<evidence type="ECO:0000256" key="3">
    <source>
        <dbReference type="ARBA" id="ARBA00022475"/>
    </source>
</evidence>